<dbReference type="EMBL" id="PFTH01000105">
    <property type="protein sequence ID" value="PJB88241.1"/>
    <property type="molecule type" value="Genomic_DNA"/>
</dbReference>
<name>A0A2M8DCV2_9BACT</name>
<accession>A0A2M8DCV2</accession>
<proteinExistence type="predicted"/>
<gene>
    <name evidence="2" type="ORF">CO083_02885</name>
</gene>
<organism evidence="2 3">
    <name type="scientific">Candidatus Roizmanbacteria bacterium CG_4_9_14_0_8_um_filter_34_12</name>
    <dbReference type="NCBI Taxonomy" id="1974840"/>
    <lineage>
        <taxon>Bacteria</taxon>
        <taxon>Candidatus Roizmaniibacteriota</taxon>
    </lineage>
</organism>
<sequence>MYHTFRIRIYQIEENQSSKINGEIEVDESYFGARRVRGKKGRGALGKVPVVGLLKRNGKVFTQIIKNCKRHELMP</sequence>
<dbReference type="Pfam" id="PF12762">
    <property type="entry name" value="DDE_Tnp_IS1595"/>
    <property type="match status" value="1"/>
</dbReference>
<dbReference type="InterPro" id="IPR024445">
    <property type="entry name" value="Tnp_ISXO2-like"/>
</dbReference>
<protein>
    <submittedName>
        <fullName evidence="2">IS1595 family transposase</fullName>
    </submittedName>
</protein>
<evidence type="ECO:0000259" key="1">
    <source>
        <dbReference type="Pfam" id="PF12762"/>
    </source>
</evidence>
<dbReference type="AlphaFoldDB" id="A0A2M8DCV2"/>
<feature type="non-terminal residue" evidence="2">
    <location>
        <position position="75"/>
    </location>
</feature>
<dbReference type="Proteomes" id="UP000229706">
    <property type="component" value="Unassembled WGS sequence"/>
</dbReference>
<evidence type="ECO:0000313" key="3">
    <source>
        <dbReference type="Proteomes" id="UP000229706"/>
    </source>
</evidence>
<evidence type="ECO:0000313" key="2">
    <source>
        <dbReference type="EMBL" id="PJB88241.1"/>
    </source>
</evidence>
<reference evidence="3" key="1">
    <citation type="submission" date="2017-09" db="EMBL/GenBank/DDBJ databases">
        <title>Depth-based differentiation of microbial function through sediment-hosted aquifers and enrichment of novel symbionts in the deep terrestrial subsurface.</title>
        <authorList>
            <person name="Probst A.J."/>
            <person name="Ladd B."/>
            <person name="Jarett J.K."/>
            <person name="Geller-Mcgrath D.E."/>
            <person name="Sieber C.M.K."/>
            <person name="Emerson J.B."/>
            <person name="Anantharaman K."/>
            <person name="Thomas B.C."/>
            <person name="Malmstrom R."/>
            <person name="Stieglmeier M."/>
            <person name="Klingl A."/>
            <person name="Woyke T."/>
            <person name="Ryan C.M."/>
            <person name="Banfield J.F."/>
        </authorList>
    </citation>
    <scope>NUCLEOTIDE SEQUENCE [LARGE SCALE GENOMIC DNA]</scope>
</reference>
<feature type="domain" description="ISXO2-like transposase" evidence="1">
    <location>
        <begin position="20"/>
        <end position="74"/>
    </location>
</feature>
<comment type="caution">
    <text evidence="2">The sequence shown here is derived from an EMBL/GenBank/DDBJ whole genome shotgun (WGS) entry which is preliminary data.</text>
</comment>